<gene>
    <name evidence="1" type="ORF">ACFOYW_13630</name>
</gene>
<dbReference type="Proteomes" id="UP001595900">
    <property type="component" value="Unassembled WGS sequence"/>
</dbReference>
<dbReference type="EMBL" id="JBHSCN010000006">
    <property type="protein sequence ID" value="MFC4244413.1"/>
    <property type="molecule type" value="Genomic_DNA"/>
</dbReference>
<dbReference type="InterPro" id="IPR015797">
    <property type="entry name" value="NUDIX_hydrolase-like_dom_sf"/>
</dbReference>
<dbReference type="SUPFAM" id="SSF55811">
    <property type="entry name" value="Nudix"/>
    <property type="match status" value="1"/>
</dbReference>
<dbReference type="RefSeq" id="WP_390229909.1">
    <property type="nucleotide sequence ID" value="NZ_JBHSCN010000006.1"/>
</dbReference>
<reference evidence="2" key="1">
    <citation type="journal article" date="2019" name="Int. J. Syst. Evol. Microbiol.">
        <title>The Global Catalogue of Microorganisms (GCM) 10K type strain sequencing project: providing services to taxonomists for standard genome sequencing and annotation.</title>
        <authorList>
            <consortium name="The Broad Institute Genomics Platform"/>
            <consortium name="The Broad Institute Genome Sequencing Center for Infectious Disease"/>
            <person name="Wu L."/>
            <person name="Ma J."/>
        </authorList>
    </citation>
    <scope>NUCLEOTIDE SEQUENCE [LARGE SCALE GENOMIC DNA]</scope>
    <source>
        <strain evidence="2">CGMCC 1.10363</strain>
    </source>
</reference>
<sequence>MAILNRRICAGQSAYAIGAYGGAALEATYPNGDRVAYVTAAFECRLPNSPLSFEEEELIETAWFTVDEVQGVSRHEWIDAVLNDAL</sequence>
<accession>A0ABV8Q9T0</accession>
<evidence type="ECO:0000313" key="2">
    <source>
        <dbReference type="Proteomes" id="UP001595900"/>
    </source>
</evidence>
<keyword evidence="2" id="KW-1185">Reference proteome</keyword>
<organism evidence="1 2">
    <name type="scientific">Gryllotalpicola reticulitermitis</name>
    <dbReference type="NCBI Taxonomy" id="1184153"/>
    <lineage>
        <taxon>Bacteria</taxon>
        <taxon>Bacillati</taxon>
        <taxon>Actinomycetota</taxon>
        <taxon>Actinomycetes</taxon>
        <taxon>Micrococcales</taxon>
        <taxon>Microbacteriaceae</taxon>
        <taxon>Gryllotalpicola</taxon>
    </lineage>
</organism>
<dbReference type="Gene3D" id="3.90.79.10">
    <property type="entry name" value="Nucleoside Triphosphate Pyrophosphohydrolase"/>
    <property type="match status" value="1"/>
</dbReference>
<evidence type="ECO:0008006" key="3">
    <source>
        <dbReference type="Google" id="ProtNLM"/>
    </source>
</evidence>
<comment type="caution">
    <text evidence="1">The sequence shown here is derived from an EMBL/GenBank/DDBJ whole genome shotgun (WGS) entry which is preliminary data.</text>
</comment>
<protein>
    <recommendedName>
        <fullName evidence="3">NUDIX domain-containing protein</fullName>
    </recommendedName>
</protein>
<proteinExistence type="predicted"/>
<evidence type="ECO:0000313" key="1">
    <source>
        <dbReference type="EMBL" id="MFC4244413.1"/>
    </source>
</evidence>
<name>A0ABV8Q9T0_9MICO</name>